<dbReference type="InterPro" id="IPR020904">
    <property type="entry name" value="Sc_DH/Rdtase_CS"/>
</dbReference>
<organism evidence="2 3">
    <name type="scientific">Ascodesmis nigricans</name>
    <dbReference type="NCBI Taxonomy" id="341454"/>
    <lineage>
        <taxon>Eukaryota</taxon>
        <taxon>Fungi</taxon>
        <taxon>Dikarya</taxon>
        <taxon>Ascomycota</taxon>
        <taxon>Pezizomycotina</taxon>
        <taxon>Pezizomycetes</taxon>
        <taxon>Pezizales</taxon>
        <taxon>Ascodesmidaceae</taxon>
        <taxon>Ascodesmis</taxon>
    </lineage>
</organism>
<dbReference type="OrthoDB" id="5327538at2759"/>
<sequence>MATQCPDKVTLVIGGSRGIGRQVAIDFAKAGYAVVVSGRSANDASTVAPFPPNPNSQQSTITTVTREIQELGGIAAAIPVDTRDEKSVTKLIQDTVATFGRIDVLIYNSGAIWWSSVAGTPYKRYKLLQAVNADGLYASIQASLPVFEKQGSKGRIIVVSPPIYSRFFRGKTAYSMAKVSMSVLVKGLAMDWEREGKKDMAITSIWPASSIDSAATTNFKETNPDGARQLRKPTIYSDAMLAIVRAPAEKVNGLLTLDEDFLREFEGVTDFSKYALVPGSTPPRTMPLEFPNLRVKEHDDEGNRIDSNLIRRSKL</sequence>
<dbReference type="AlphaFoldDB" id="A0A4V3SJM6"/>
<keyword evidence="3" id="KW-1185">Reference proteome</keyword>
<dbReference type="SUPFAM" id="SSF51735">
    <property type="entry name" value="NAD(P)-binding Rossmann-fold domains"/>
    <property type="match status" value="1"/>
</dbReference>
<dbReference type="InterPro" id="IPR036291">
    <property type="entry name" value="NAD(P)-bd_dom_sf"/>
</dbReference>
<dbReference type="PANTHER" id="PTHR42808">
    <property type="entry name" value="HYDROXYSTEROID DEHYDROGENASE-LIKE PROTEIN 2"/>
    <property type="match status" value="1"/>
</dbReference>
<reference evidence="2 3" key="1">
    <citation type="submission" date="2019-04" db="EMBL/GenBank/DDBJ databases">
        <title>Comparative genomics and transcriptomics to analyze fruiting body development in filamentous ascomycetes.</title>
        <authorList>
            <consortium name="DOE Joint Genome Institute"/>
            <person name="Lutkenhaus R."/>
            <person name="Traeger S."/>
            <person name="Breuer J."/>
            <person name="Kuo A."/>
            <person name="Lipzen A."/>
            <person name="Pangilinan J."/>
            <person name="Dilworth D."/>
            <person name="Sandor L."/>
            <person name="Poggeler S."/>
            <person name="Barry K."/>
            <person name="Grigoriev I.V."/>
            <person name="Nowrousian M."/>
        </authorList>
    </citation>
    <scope>NUCLEOTIDE SEQUENCE [LARGE SCALE GENOMIC DNA]</scope>
    <source>
        <strain evidence="2 3">CBS 389.68</strain>
    </source>
</reference>
<dbReference type="InParanoid" id="A0A4V3SJM6"/>
<dbReference type="PRINTS" id="PR00081">
    <property type="entry name" value="GDHRDH"/>
</dbReference>
<dbReference type="EMBL" id="ML220112">
    <property type="protein sequence ID" value="TGZ84575.1"/>
    <property type="molecule type" value="Genomic_DNA"/>
</dbReference>
<dbReference type="Pfam" id="PF13561">
    <property type="entry name" value="adh_short_C2"/>
    <property type="match status" value="1"/>
</dbReference>
<dbReference type="InterPro" id="IPR051935">
    <property type="entry name" value="HSDL2"/>
</dbReference>
<accession>A0A4V3SJM6</accession>
<dbReference type="PANTHER" id="PTHR42808:SF4">
    <property type="entry name" value="SHORT CHAIN DEHYDROGENASE"/>
    <property type="match status" value="1"/>
</dbReference>
<gene>
    <name evidence="2" type="ORF">EX30DRAFT_392014</name>
</gene>
<name>A0A4V3SJM6_9PEZI</name>
<dbReference type="PROSITE" id="PS00061">
    <property type="entry name" value="ADH_SHORT"/>
    <property type="match status" value="1"/>
</dbReference>
<dbReference type="STRING" id="341454.A0A4V3SJM6"/>
<protein>
    <submittedName>
        <fullName evidence="2">Putative Hydroxysteroid dehydrogenase-like protein 2</fullName>
    </submittedName>
</protein>
<evidence type="ECO:0000313" key="3">
    <source>
        <dbReference type="Proteomes" id="UP000298138"/>
    </source>
</evidence>
<dbReference type="InterPro" id="IPR002347">
    <property type="entry name" value="SDR_fam"/>
</dbReference>
<evidence type="ECO:0000256" key="1">
    <source>
        <dbReference type="ARBA" id="ARBA00022857"/>
    </source>
</evidence>
<keyword evidence="1" id="KW-0521">NADP</keyword>
<proteinExistence type="predicted"/>
<evidence type="ECO:0000313" key="2">
    <source>
        <dbReference type="EMBL" id="TGZ84575.1"/>
    </source>
</evidence>
<dbReference type="Proteomes" id="UP000298138">
    <property type="component" value="Unassembled WGS sequence"/>
</dbReference>
<dbReference type="Gene3D" id="3.40.50.720">
    <property type="entry name" value="NAD(P)-binding Rossmann-like Domain"/>
    <property type="match status" value="1"/>
</dbReference>